<evidence type="ECO:0000313" key="2">
    <source>
        <dbReference type="Proteomes" id="UP001187192"/>
    </source>
</evidence>
<organism evidence="1 2">
    <name type="scientific">Ficus carica</name>
    <name type="common">Common fig</name>
    <dbReference type="NCBI Taxonomy" id="3494"/>
    <lineage>
        <taxon>Eukaryota</taxon>
        <taxon>Viridiplantae</taxon>
        <taxon>Streptophyta</taxon>
        <taxon>Embryophyta</taxon>
        <taxon>Tracheophyta</taxon>
        <taxon>Spermatophyta</taxon>
        <taxon>Magnoliopsida</taxon>
        <taxon>eudicotyledons</taxon>
        <taxon>Gunneridae</taxon>
        <taxon>Pentapetalae</taxon>
        <taxon>rosids</taxon>
        <taxon>fabids</taxon>
        <taxon>Rosales</taxon>
        <taxon>Moraceae</taxon>
        <taxon>Ficeae</taxon>
        <taxon>Ficus</taxon>
    </lineage>
</organism>
<reference evidence="1" key="1">
    <citation type="submission" date="2023-07" db="EMBL/GenBank/DDBJ databases">
        <title>draft genome sequence of fig (Ficus carica).</title>
        <authorList>
            <person name="Takahashi T."/>
            <person name="Nishimura K."/>
        </authorList>
    </citation>
    <scope>NUCLEOTIDE SEQUENCE</scope>
</reference>
<evidence type="ECO:0000313" key="1">
    <source>
        <dbReference type="EMBL" id="GMN57164.1"/>
    </source>
</evidence>
<dbReference type="AlphaFoldDB" id="A0AA88DLB0"/>
<name>A0AA88DLB0_FICCA</name>
<sequence length="55" mass="5652">MMKKREQAAESTGAALVLRPARAALLACALAVKSAASPIAAVRPALTSQGMPKFE</sequence>
<gene>
    <name evidence="1" type="ORF">TIFTF001_026294</name>
</gene>
<dbReference type="EMBL" id="BTGU01000068">
    <property type="protein sequence ID" value="GMN57164.1"/>
    <property type="molecule type" value="Genomic_DNA"/>
</dbReference>
<comment type="caution">
    <text evidence="1">The sequence shown here is derived from an EMBL/GenBank/DDBJ whole genome shotgun (WGS) entry which is preliminary data.</text>
</comment>
<proteinExistence type="predicted"/>
<accession>A0AA88DLB0</accession>
<keyword evidence="2" id="KW-1185">Reference proteome</keyword>
<protein>
    <submittedName>
        <fullName evidence="1">Uncharacterized protein</fullName>
    </submittedName>
</protein>
<dbReference type="Proteomes" id="UP001187192">
    <property type="component" value="Unassembled WGS sequence"/>
</dbReference>